<evidence type="ECO:0000256" key="1">
    <source>
        <dbReference type="SAM" id="Phobius"/>
    </source>
</evidence>
<keyword evidence="1" id="KW-0472">Membrane</keyword>
<feature type="transmembrane region" description="Helical" evidence="1">
    <location>
        <begin position="52"/>
        <end position="74"/>
    </location>
</feature>
<accession>A0A4Q0VNY2</accession>
<keyword evidence="5" id="KW-1185">Reference proteome</keyword>
<proteinExistence type="predicted"/>
<dbReference type="RefSeq" id="WP_129080538.1">
    <property type="nucleotide sequence ID" value="NZ_QOUX01000047.1"/>
</dbReference>
<feature type="domain" description="Sigma factor regulator N-terminal" evidence="3">
    <location>
        <begin position="38"/>
        <end position="129"/>
    </location>
</feature>
<organism evidence="4 5">
    <name type="scientific">Anaerobacillus alkaliphilus</name>
    <dbReference type="NCBI Taxonomy" id="1548597"/>
    <lineage>
        <taxon>Bacteria</taxon>
        <taxon>Bacillati</taxon>
        <taxon>Bacillota</taxon>
        <taxon>Bacilli</taxon>
        <taxon>Bacillales</taxon>
        <taxon>Bacillaceae</taxon>
        <taxon>Anaerobacillus</taxon>
    </lineage>
</organism>
<reference evidence="4 5" key="1">
    <citation type="journal article" date="2019" name="Int. J. Syst. Evol. Microbiol.">
        <title>Anaerobacillus alkaliphilus sp. nov., a novel alkaliphilic and moderately halophilic bacterium.</title>
        <authorList>
            <person name="Borsodi A.K."/>
            <person name="Aszalos J.M."/>
            <person name="Bihari P."/>
            <person name="Nagy I."/>
            <person name="Schumann P."/>
            <person name="Sproer C."/>
            <person name="Kovacs A.L."/>
            <person name="Boka K."/>
            <person name="Dobosy P."/>
            <person name="Ovari M."/>
            <person name="Szili-Kovacs T."/>
            <person name="Toth E."/>
        </authorList>
    </citation>
    <scope>NUCLEOTIDE SEQUENCE [LARGE SCALE GENOMIC DNA]</scope>
    <source>
        <strain evidence="4 5">B16-10</strain>
    </source>
</reference>
<dbReference type="OrthoDB" id="2730366at2"/>
<dbReference type="Pfam" id="PF13800">
    <property type="entry name" value="Sigma_reg_N"/>
    <property type="match status" value="1"/>
</dbReference>
<dbReference type="Pfam" id="PF13791">
    <property type="entry name" value="Sigma_reg_C"/>
    <property type="match status" value="1"/>
</dbReference>
<comment type="caution">
    <text evidence="4">The sequence shown here is derived from an EMBL/GenBank/DDBJ whole genome shotgun (WGS) entry which is preliminary data.</text>
</comment>
<dbReference type="InterPro" id="IPR029101">
    <property type="entry name" value="Sigma_reg_N"/>
</dbReference>
<sequence length="343" mass="39203">MKEDNQTNDPNKNIYEKYMKNIKQELSHTQLSEEAQTKIINTGKQTARLTNILISLAILLLLLPMMTLFTYMYYGGISGKANNYLEVVAKTIYVTEPNTSLEMMRIEDHIGLFSMEISFETFKRIGKEDYKASDYKIPFSMSTPSFPKRTYYLERPLPTIPGIETETLFHPNARIPFGISQEWEMLDKLPDGTVAEVYVSLSNLMEPQELAASLPSETDLRWFAVHSGFEARQLSRDGLPLTPIGYPAQIDKTTWSPFNGREQTNEQVFLEILELLEKNEEIAVKAARAKSLEISERLRFINEHGIQVYGAVVTGPVPELRKLRGLDGIRAVKVGEVKLWNWK</sequence>
<dbReference type="InterPro" id="IPR025672">
    <property type="entry name" value="Sigma_reg_C_dom"/>
</dbReference>
<keyword evidence="1" id="KW-0812">Transmembrane</keyword>
<name>A0A4Q0VNY2_9BACI</name>
<evidence type="ECO:0000313" key="5">
    <source>
        <dbReference type="Proteomes" id="UP000290649"/>
    </source>
</evidence>
<dbReference type="AlphaFoldDB" id="A0A4Q0VNY2"/>
<evidence type="ECO:0000259" key="3">
    <source>
        <dbReference type="Pfam" id="PF13800"/>
    </source>
</evidence>
<feature type="domain" description="Sigma factor regulator C-terminal" evidence="2">
    <location>
        <begin position="186"/>
        <end position="336"/>
    </location>
</feature>
<evidence type="ECO:0000259" key="2">
    <source>
        <dbReference type="Pfam" id="PF13791"/>
    </source>
</evidence>
<evidence type="ECO:0000313" key="4">
    <source>
        <dbReference type="EMBL" id="RXI96562.1"/>
    </source>
</evidence>
<protein>
    <submittedName>
        <fullName evidence="4">Anti-sigma factor</fullName>
    </submittedName>
</protein>
<dbReference type="EMBL" id="QOUX01000047">
    <property type="protein sequence ID" value="RXI96562.1"/>
    <property type="molecule type" value="Genomic_DNA"/>
</dbReference>
<gene>
    <name evidence="4" type="ORF">DS745_22930</name>
</gene>
<dbReference type="Proteomes" id="UP000290649">
    <property type="component" value="Unassembled WGS sequence"/>
</dbReference>
<keyword evidence="1" id="KW-1133">Transmembrane helix</keyword>